<feature type="compositionally biased region" description="Basic and acidic residues" evidence="2">
    <location>
        <begin position="599"/>
        <end position="609"/>
    </location>
</feature>
<dbReference type="Gramene" id="TVU50258">
    <property type="protein sequence ID" value="TVU50258"/>
    <property type="gene ID" value="EJB05_01624"/>
</dbReference>
<feature type="coiled-coil region" evidence="1">
    <location>
        <begin position="322"/>
        <end position="412"/>
    </location>
</feature>
<feature type="compositionally biased region" description="Low complexity" evidence="2">
    <location>
        <begin position="100"/>
        <end position="110"/>
    </location>
</feature>
<feature type="region of interest" description="Disordered" evidence="2">
    <location>
        <begin position="91"/>
        <end position="145"/>
    </location>
</feature>
<dbReference type="EMBL" id="RWGY01000002">
    <property type="protein sequence ID" value="TVU50258.1"/>
    <property type="molecule type" value="Genomic_DNA"/>
</dbReference>
<dbReference type="SUPFAM" id="SSF57997">
    <property type="entry name" value="Tropomyosin"/>
    <property type="match status" value="1"/>
</dbReference>
<feature type="region of interest" description="Disordered" evidence="2">
    <location>
        <begin position="599"/>
        <end position="654"/>
    </location>
</feature>
<organism evidence="3 4">
    <name type="scientific">Eragrostis curvula</name>
    <name type="common">weeping love grass</name>
    <dbReference type="NCBI Taxonomy" id="38414"/>
    <lineage>
        <taxon>Eukaryota</taxon>
        <taxon>Viridiplantae</taxon>
        <taxon>Streptophyta</taxon>
        <taxon>Embryophyta</taxon>
        <taxon>Tracheophyta</taxon>
        <taxon>Spermatophyta</taxon>
        <taxon>Magnoliopsida</taxon>
        <taxon>Liliopsida</taxon>
        <taxon>Poales</taxon>
        <taxon>Poaceae</taxon>
        <taxon>PACMAD clade</taxon>
        <taxon>Chloridoideae</taxon>
        <taxon>Eragrostideae</taxon>
        <taxon>Eragrostidinae</taxon>
        <taxon>Eragrostis</taxon>
    </lineage>
</organism>
<feature type="compositionally biased region" description="Basic and acidic residues" evidence="2">
    <location>
        <begin position="1"/>
        <end position="13"/>
    </location>
</feature>
<evidence type="ECO:0000256" key="2">
    <source>
        <dbReference type="SAM" id="MobiDB-lite"/>
    </source>
</evidence>
<dbReference type="Gene3D" id="1.10.287.1490">
    <property type="match status" value="1"/>
</dbReference>
<feature type="non-terminal residue" evidence="3">
    <location>
        <position position="1"/>
    </location>
</feature>
<name>A0A5J9WQ10_9POAL</name>
<sequence length="712" mass="75933">MSGNRKSSEEYIKKKAKVNKSSSKDSSEKVADDAHPQVSSVAAASVLPSKVTAPPSKVSAPPSKASAPPSKAKPAISTKSPVVYNLMDMATNLKGGGQGSSSSTKASLVSKDIPSKSSATPVKGTSSSSAEAGKSMVPEKAKIQDKNVAAATAVPDSSGSKAKIQDKSLDAAATIVATPGSEAKIQDKTSRPLLRLRSRTRLPHEPQIKNRDIVSPSRGGELFLHSIFETMQEEFLPFDVIFDSVEVAEGSSLACDEVPANTFVMSAQAVEPFVAAANRIRLPQVEEELTLQGGDTLYKSLLSSQVKSLAITHASLRQYRELSRMKTDRDSLRKDLSVLETKVKEKEEALALSNKRLADLPSEKEELSKSAKDFELKVAFLDKQVEELDASLAKVKNDNDDLRGKVDAVDQELAASAEKLRLFGICGQIRDALVSVGSDLLRSLEAGGSDALAKAVSDSFSFISTDTTPPSLVEALKKFADHIDESFWSRVLSIGRQPQNEVSSDFSLSEFATPKDSPDVMPGKCATLESSSDVSLSEFALPEPSSHKLVRHKPPIEIFSSPSEISLSCDSDPLSPVEGSGGPFTFPAGSLVAIGRVYHPDSDASEGSHGRAKRGSRGRRPRGGSSSSRGATKKKSGSLHRRDPPVDSEGPSSCFDAASHVERMLSSGVVDPVFRRPYSLSSGYDVDEFSIVCQMLIELGLIVKQEPDDGSP</sequence>
<protein>
    <submittedName>
        <fullName evidence="3">Uncharacterized protein</fullName>
    </submittedName>
</protein>
<keyword evidence="4" id="KW-1185">Reference proteome</keyword>
<evidence type="ECO:0000313" key="3">
    <source>
        <dbReference type="EMBL" id="TVU50258.1"/>
    </source>
</evidence>
<reference evidence="3 4" key="1">
    <citation type="journal article" date="2019" name="Sci. Rep.">
        <title>A high-quality genome of Eragrostis curvula grass provides insights into Poaceae evolution and supports new strategies to enhance forage quality.</title>
        <authorList>
            <person name="Carballo J."/>
            <person name="Santos B.A.C.M."/>
            <person name="Zappacosta D."/>
            <person name="Garbus I."/>
            <person name="Selva J.P."/>
            <person name="Gallo C.A."/>
            <person name="Diaz A."/>
            <person name="Albertini E."/>
            <person name="Caccamo M."/>
            <person name="Echenique V."/>
        </authorList>
    </citation>
    <scope>NUCLEOTIDE SEQUENCE [LARGE SCALE GENOMIC DNA]</scope>
    <source>
        <strain evidence="4">cv. Victoria</strain>
        <tissue evidence="3">Leaf</tissue>
    </source>
</reference>
<evidence type="ECO:0000256" key="1">
    <source>
        <dbReference type="SAM" id="Coils"/>
    </source>
</evidence>
<keyword evidence="1" id="KW-0175">Coiled coil</keyword>
<feature type="compositionally biased region" description="Polar residues" evidence="2">
    <location>
        <begin position="115"/>
        <end position="130"/>
    </location>
</feature>
<feature type="compositionally biased region" description="Basic residues" evidence="2">
    <location>
        <begin position="610"/>
        <end position="622"/>
    </location>
</feature>
<dbReference type="AlphaFoldDB" id="A0A5J9WQ10"/>
<feature type="region of interest" description="Disordered" evidence="2">
    <location>
        <begin position="1"/>
        <end position="78"/>
    </location>
</feature>
<comment type="caution">
    <text evidence="3">The sequence shown here is derived from an EMBL/GenBank/DDBJ whole genome shotgun (WGS) entry which is preliminary data.</text>
</comment>
<feature type="compositionally biased region" description="Basic and acidic residues" evidence="2">
    <location>
        <begin position="22"/>
        <end position="35"/>
    </location>
</feature>
<evidence type="ECO:0000313" key="4">
    <source>
        <dbReference type="Proteomes" id="UP000324897"/>
    </source>
</evidence>
<feature type="compositionally biased region" description="Low complexity" evidence="2">
    <location>
        <begin position="53"/>
        <end position="78"/>
    </location>
</feature>
<dbReference type="Proteomes" id="UP000324897">
    <property type="component" value="Chromosome 6"/>
</dbReference>
<proteinExistence type="predicted"/>
<accession>A0A5J9WQ10</accession>
<gene>
    <name evidence="3" type="ORF">EJB05_01624</name>
</gene>